<keyword evidence="1" id="KW-0963">Cytoplasm</keyword>
<evidence type="ECO:0000313" key="6">
    <source>
        <dbReference type="Proteomes" id="UP000007719"/>
    </source>
</evidence>
<dbReference type="GO" id="GO:0051301">
    <property type="term" value="P:cell division"/>
    <property type="evidence" value="ECO:0007669"/>
    <property type="project" value="UniProtKB-KW"/>
</dbReference>
<keyword evidence="2" id="KW-0132">Cell division</keyword>
<dbReference type="EnsemblBacteria" id="ACK42741">
    <property type="protein sequence ID" value="ACK42741"/>
    <property type="gene ID" value="Dtur_1467"/>
</dbReference>
<dbReference type="Pfam" id="PF04079">
    <property type="entry name" value="SMC_ScpB"/>
    <property type="match status" value="1"/>
</dbReference>
<dbReference type="EMBL" id="CP001251">
    <property type="protein sequence ID" value="ACK42741.1"/>
    <property type="molecule type" value="Genomic_DNA"/>
</dbReference>
<dbReference type="NCBIfam" id="TIGR00281">
    <property type="entry name" value="SMC-Scp complex subunit ScpB"/>
    <property type="match status" value="1"/>
</dbReference>
<dbReference type="GO" id="GO:0051304">
    <property type="term" value="P:chromosome separation"/>
    <property type="evidence" value="ECO:0007669"/>
    <property type="project" value="InterPro"/>
</dbReference>
<dbReference type="Gene3D" id="1.10.10.10">
    <property type="entry name" value="Winged helix-like DNA-binding domain superfamily/Winged helix DNA-binding domain"/>
    <property type="match status" value="2"/>
</dbReference>
<dbReference type="SUPFAM" id="SSF46785">
    <property type="entry name" value="Winged helix' DNA-binding domain"/>
    <property type="match status" value="2"/>
</dbReference>
<name>B8E104_DICTD</name>
<dbReference type="InterPro" id="IPR036390">
    <property type="entry name" value="WH_DNA-bd_sf"/>
</dbReference>
<dbReference type="RefSeq" id="WP_012583819.1">
    <property type="nucleotide sequence ID" value="NC_011661.1"/>
</dbReference>
<protein>
    <submittedName>
        <fullName evidence="5">Chromosome segregation and condensation protein, ScpB</fullName>
    </submittedName>
</protein>
<dbReference type="HOGENOM" id="CLU_045647_5_3_0"/>
<dbReference type="STRING" id="515635.Dtur_1467"/>
<keyword evidence="3" id="KW-0159">Chromosome partition</keyword>
<accession>B8E104</accession>
<dbReference type="PANTHER" id="PTHR34298">
    <property type="entry name" value="SEGREGATION AND CONDENSATION PROTEIN B"/>
    <property type="match status" value="1"/>
</dbReference>
<evidence type="ECO:0000256" key="1">
    <source>
        <dbReference type="ARBA" id="ARBA00022490"/>
    </source>
</evidence>
<dbReference type="AlphaFoldDB" id="B8E104"/>
<dbReference type="OrthoDB" id="9806226at2"/>
<evidence type="ECO:0000256" key="4">
    <source>
        <dbReference type="ARBA" id="ARBA00023306"/>
    </source>
</evidence>
<organism evidence="5 6">
    <name type="scientific">Dictyoglomus turgidum (strain DSM 6724 / Z-1310)</name>
    <dbReference type="NCBI Taxonomy" id="515635"/>
    <lineage>
        <taxon>Bacteria</taxon>
        <taxon>Pseudomonadati</taxon>
        <taxon>Dictyoglomota</taxon>
        <taxon>Dictyoglomia</taxon>
        <taxon>Dictyoglomales</taxon>
        <taxon>Dictyoglomaceae</taxon>
        <taxon>Dictyoglomus</taxon>
    </lineage>
</organism>
<evidence type="ECO:0000256" key="2">
    <source>
        <dbReference type="ARBA" id="ARBA00022618"/>
    </source>
</evidence>
<evidence type="ECO:0000256" key="3">
    <source>
        <dbReference type="ARBA" id="ARBA00022829"/>
    </source>
</evidence>
<evidence type="ECO:0000313" key="5">
    <source>
        <dbReference type="EMBL" id="ACK42741.1"/>
    </source>
</evidence>
<dbReference type="eggNOG" id="COG1386">
    <property type="taxonomic scope" value="Bacteria"/>
</dbReference>
<gene>
    <name evidence="5" type="ordered locus">Dtur_1467</name>
</gene>
<dbReference type="InterPro" id="IPR005234">
    <property type="entry name" value="ScpB_csome_segregation"/>
</dbReference>
<dbReference type="KEGG" id="dtu:Dtur_1467"/>
<dbReference type="Proteomes" id="UP000007719">
    <property type="component" value="Chromosome"/>
</dbReference>
<dbReference type="FunCoup" id="B8E104">
    <property type="interactions" value="271"/>
</dbReference>
<reference evidence="6" key="1">
    <citation type="journal article" date="2016" name="Front. Microbiol.">
        <title>The complete genome sequence of hyperthermophile Dictyoglomus turgidum DSM 6724 reveals a specialized carbohydrate fermentor.</title>
        <authorList>
            <person name="Brumm P.J."/>
            <person name="Gowda K."/>
            <person name="Robb F.T."/>
            <person name="Mead D.A."/>
        </authorList>
    </citation>
    <scope>NUCLEOTIDE SEQUENCE [LARGE SCALE GENOMIC DNA]</scope>
    <source>
        <strain evidence="6">DSM 6724 / Z-1310</strain>
    </source>
</reference>
<dbReference type="PANTHER" id="PTHR34298:SF2">
    <property type="entry name" value="SEGREGATION AND CONDENSATION PROTEIN B"/>
    <property type="match status" value="1"/>
</dbReference>
<dbReference type="InterPro" id="IPR036388">
    <property type="entry name" value="WH-like_DNA-bd_sf"/>
</dbReference>
<keyword evidence="4" id="KW-0131">Cell cycle</keyword>
<dbReference type="InParanoid" id="B8E104"/>
<dbReference type="PIRSF" id="PIRSF019345">
    <property type="entry name" value="ScpB"/>
    <property type="match status" value="1"/>
</dbReference>
<sequence length="165" mass="19351">MKEIKPIIKKQIEALIFVADKPLYPQEIAKILEITVEEVEYILQELKKEYEERGINLYKINGAYEFATSPDTASALWRYVSRKRERLSKAALEALAIIYYHQPITKAEIETIRGAKVDSVLGMLLEKRLVKIVGRKETIGRPFLYGIGDEFYRYFFIEDDEELRR</sequence>
<keyword evidence="6" id="KW-1185">Reference proteome</keyword>
<proteinExistence type="predicted"/>